<dbReference type="Gramene" id="PNW76557">
    <property type="protein sequence ID" value="PNW76557"/>
    <property type="gene ID" value="CHLRE_11g467692v5"/>
</dbReference>
<feature type="compositionally biased region" description="Low complexity" evidence="1">
    <location>
        <begin position="70"/>
        <end position="92"/>
    </location>
</feature>
<feature type="region of interest" description="Disordered" evidence="1">
    <location>
        <begin position="137"/>
        <end position="196"/>
    </location>
</feature>
<dbReference type="GeneID" id="66055243"/>
<dbReference type="PANTHER" id="PTHR33975:SF2">
    <property type="entry name" value="MYELIN-ASSOCIATED OLIGODENDROCYTE BASIC PROTEIN"/>
    <property type="match status" value="1"/>
</dbReference>
<keyword evidence="3" id="KW-1185">Reference proteome</keyword>
<evidence type="ECO:0000256" key="1">
    <source>
        <dbReference type="SAM" id="MobiDB-lite"/>
    </source>
</evidence>
<dbReference type="RefSeq" id="XP_042919443.1">
    <property type="nucleotide sequence ID" value="XM_043067446.1"/>
</dbReference>
<dbReference type="PANTHER" id="PTHR33975">
    <property type="entry name" value="MYELIN-ASSOCIATED OLIGODENDROCYTE BASIC PROTEIN"/>
    <property type="match status" value="1"/>
</dbReference>
<protein>
    <submittedName>
        <fullName evidence="2">Uncharacterized protein</fullName>
    </submittedName>
</protein>
<feature type="compositionally biased region" description="Gly residues" evidence="1">
    <location>
        <begin position="140"/>
        <end position="154"/>
    </location>
</feature>
<feature type="compositionally biased region" description="Low complexity" evidence="1">
    <location>
        <begin position="44"/>
        <end position="53"/>
    </location>
</feature>
<dbReference type="FunCoup" id="A0A2K3D7P9">
    <property type="interactions" value="609"/>
</dbReference>
<organism evidence="2 3">
    <name type="scientific">Chlamydomonas reinhardtii</name>
    <name type="common">Chlamydomonas smithii</name>
    <dbReference type="NCBI Taxonomy" id="3055"/>
    <lineage>
        <taxon>Eukaryota</taxon>
        <taxon>Viridiplantae</taxon>
        <taxon>Chlorophyta</taxon>
        <taxon>core chlorophytes</taxon>
        <taxon>Chlorophyceae</taxon>
        <taxon>CS clade</taxon>
        <taxon>Chlamydomonadales</taxon>
        <taxon>Chlamydomonadaceae</taxon>
        <taxon>Chlamydomonas</taxon>
    </lineage>
</organism>
<accession>A0A2K3D7P9</accession>
<dbReference type="InParanoid" id="A0A2K3D7P9"/>
<reference evidence="2 3" key="1">
    <citation type="journal article" date="2007" name="Science">
        <title>The Chlamydomonas genome reveals the evolution of key animal and plant functions.</title>
        <authorList>
            <person name="Merchant S.S."/>
            <person name="Prochnik S.E."/>
            <person name="Vallon O."/>
            <person name="Harris E.H."/>
            <person name="Karpowicz S.J."/>
            <person name="Witman G.B."/>
            <person name="Terry A."/>
            <person name="Salamov A."/>
            <person name="Fritz-Laylin L.K."/>
            <person name="Marechal-Drouard L."/>
            <person name="Marshall W.F."/>
            <person name="Qu L.H."/>
            <person name="Nelson D.R."/>
            <person name="Sanderfoot A.A."/>
            <person name="Spalding M.H."/>
            <person name="Kapitonov V.V."/>
            <person name="Ren Q."/>
            <person name="Ferris P."/>
            <person name="Lindquist E."/>
            <person name="Shapiro H."/>
            <person name="Lucas S.M."/>
            <person name="Grimwood J."/>
            <person name="Schmutz J."/>
            <person name="Cardol P."/>
            <person name="Cerutti H."/>
            <person name="Chanfreau G."/>
            <person name="Chen C.L."/>
            <person name="Cognat V."/>
            <person name="Croft M.T."/>
            <person name="Dent R."/>
            <person name="Dutcher S."/>
            <person name="Fernandez E."/>
            <person name="Fukuzawa H."/>
            <person name="Gonzalez-Ballester D."/>
            <person name="Gonzalez-Halphen D."/>
            <person name="Hallmann A."/>
            <person name="Hanikenne M."/>
            <person name="Hippler M."/>
            <person name="Inwood W."/>
            <person name="Jabbari K."/>
            <person name="Kalanon M."/>
            <person name="Kuras R."/>
            <person name="Lefebvre P.A."/>
            <person name="Lemaire S.D."/>
            <person name="Lobanov A.V."/>
            <person name="Lohr M."/>
            <person name="Manuell A."/>
            <person name="Meier I."/>
            <person name="Mets L."/>
            <person name="Mittag M."/>
            <person name="Mittelmeier T."/>
            <person name="Moroney J.V."/>
            <person name="Moseley J."/>
            <person name="Napoli C."/>
            <person name="Nedelcu A.M."/>
            <person name="Niyogi K."/>
            <person name="Novoselov S.V."/>
            <person name="Paulsen I.T."/>
            <person name="Pazour G."/>
            <person name="Purton S."/>
            <person name="Ral J.P."/>
            <person name="Riano-Pachon D.M."/>
            <person name="Riekhof W."/>
            <person name="Rymarquis L."/>
            <person name="Schroda M."/>
            <person name="Stern D."/>
            <person name="Umen J."/>
            <person name="Willows R."/>
            <person name="Wilson N."/>
            <person name="Zimmer S.L."/>
            <person name="Allmer J."/>
            <person name="Balk J."/>
            <person name="Bisova K."/>
            <person name="Chen C.J."/>
            <person name="Elias M."/>
            <person name="Gendler K."/>
            <person name="Hauser C."/>
            <person name="Lamb M.R."/>
            <person name="Ledford H."/>
            <person name="Long J.C."/>
            <person name="Minagawa J."/>
            <person name="Page M.D."/>
            <person name="Pan J."/>
            <person name="Pootakham W."/>
            <person name="Roje S."/>
            <person name="Rose A."/>
            <person name="Stahlberg E."/>
            <person name="Terauchi A.M."/>
            <person name="Yang P."/>
            <person name="Ball S."/>
            <person name="Bowler C."/>
            <person name="Dieckmann C.L."/>
            <person name="Gladyshev V.N."/>
            <person name="Green P."/>
            <person name="Jorgensen R."/>
            <person name="Mayfield S."/>
            <person name="Mueller-Roeber B."/>
            <person name="Rajamani S."/>
            <person name="Sayre R.T."/>
            <person name="Brokstein P."/>
            <person name="Dubchak I."/>
            <person name="Goodstein D."/>
            <person name="Hornick L."/>
            <person name="Huang Y.W."/>
            <person name="Jhaveri J."/>
            <person name="Luo Y."/>
            <person name="Martinez D."/>
            <person name="Ngau W.C."/>
            <person name="Otillar B."/>
            <person name="Poliakov A."/>
            <person name="Porter A."/>
            <person name="Szajkowski L."/>
            <person name="Werner G."/>
            <person name="Zhou K."/>
            <person name="Grigoriev I.V."/>
            <person name="Rokhsar D.S."/>
            <person name="Grossman A.R."/>
        </authorList>
    </citation>
    <scope>NUCLEOTIDE SEQUENCE [LARGE SCALE GENOMIC DNA]</scope>
    <source>
        <strain evidence="3">CC-503</strain>
    </source>
</reference>
<dbReference type="ExpressionAtlas" id="A0A2K3D7P9">
    <property type="expression patterns" value="baseline and differential"/>
</dbReference>
<dbReference type="Proteomes" id="UP000006906">
    <property type="component" value="Chromosome 11"/>
</dbReference>
<dbReference type="STRING" id="3055.A0A2K3D7P9"/>
<feature type="compositionally biased region" description="Low complexity" evidence="1">
    <location>
        <begin position="417"/>
        <end position="431"/>
    </location>
</feature>
<gene>
    <name evidence="2" type="ORF">CHLRE_11g467692v5</name>
</gene>
<proteinExistence type="predicted"/>
<evidence type="ECO:0000313" key="3">
    <source>
        <dbReference type="Proteomes" id="UP000006906"/>
    </source>
</evidence>
<feature type="region of interest" description="Disordered" evidence="1">
    <location>
        <begin position="34"/>
        <end position="97"/>
    </location>
</feature>
<dbReference type="OrthoDB" id="542507at2759"/>
<feature type="region of interest" description="Disordered" evidence="1">
    <location>
        <begin position="405"/>
        <end position="431"/>
    </location>
</feature>
<dbReference type="EMBL" id="CM008972">
    <property type="protein sequence ID" value="PNW76557.1"/>
    <property type="molecule type" value="Genomic_DNA"/>
</dbReference>
<dbReference type="KEGG" id="cre:CHLRE_11g467692v5"/>
<dbReference type="OMA" id="GVMRNSE"/>
<dbReference type="AlphaFoldDB" id="A0A2K3D7P9"/>
<dbReference type="InterPro" id="IPR010903">
    <property type="entry name" value="DUF1517"/>
</dbReference>
<sequence>MKQHLNGLRLCTEPYVATRPFGVKSGLTMPIASGPARRPATVNRYSSCSSTSDRQSRWAPRAAGSTLQIGALATPPGPSAAPAASSSFPRGPLVNESTPPHHDWWQWLTSVVASAGRVAALALVVASLVLASPSAALAKGTGGRAGGRSSGGHSSGSSSRSFSGSSRSGGSSSSRSYSGSSSSSRGTRSAASSAGGAAALGGGGGGGYSTHITTVYGGGVTPMPYYPAPSPMYDPYVQDPLPTSTATRSAAYYGSTTYNEEDEDDSIGFIMAVLLGLNGYCAISEILRGLSADSSSGSSSGTWSGSSNGLAARGAPVAVCRVQVAVLASAREELQADIAELVESVDTRSASGLHKLLQETALLLLRHSEAFAYSGVQEAAAAGEAAAEAAFDRLSLAERSRFKEETLSNVQGRKQRSSGVGSSSSSSGPGVAVDDELVVVTILLAARPQPSSSASSDHKHSADSEPALLGLRYAAAAKGDSGSSGGSGRSGLSRLFGGFGGKRGGGRLEGEGGEDVEESGWVSHLDGVQGVRRALLALSGVRASQLLAVEVLWTPEQAGDTFSREDLLEDYPHLQPL</sequence>
<name>A0A2K3D7P9_CHLRE</name>
<feature type="compositionally biased region" description="Low complexity" evidence="1">
    <location>
        <begin position="155"/>
        <end position="196"/>
    </location>
</feature>
<dbReference type="Pfam" id="PF07466">
    <property type="entry name" value="DUF1517"/>
    <property type="match status" value="2"/>
</dbReference>
<evidence type="ECO:0000313" key="2">
    <source>
        <dbReference type="EMBL" id="PNW76557.1"/>
    </source>
</evidence>
<dbReference type="InterPro" id="IPR053023">
    <property type="entry name" value="FLAP_modulator"/>
</dbReference>